<evidence type="ECO:0000256" key="3">
    <source>
        <dbReference type="ARBA" id="ARBA00018111"/>
    </source>
</evidence>
<gene>
    <name evidence="8" type="ORF">E0W69_017545</name>
</gene>
<dbReference type="EMBL" id="CP044016">
    <property type="protein sequence ID" value="QES90379.1"/>
    <property type="molecule type" value="Genomic_DNA"/>
</dbReference>
<dbReference type="RefSeq" id="WP_131331361.1">
    <property type="nucleotide sequence ID" value="NZ_CP044016.1"/>
</dbReference>
<evidence type="ECO:0000256" key="1">
    <source>
        <dbReference type="ARBA" id="ARBA00004496"/>
    </source>
</evidence>
<dbReference type="InterPro" id="IPR053924">
    <property type="entry name" value="RecX_HTH_2nd"/>
</dbReference>
<dbReference type="Gene3D" id="1.10.10.10">
    <property type="entry name" value="Winged helix-like DNA-binding domain superfamily/Winged helix DNA-binding domain"/>
    <property type="match status" value="3"/>
</dbReference>
<dbReference type="Pfam" id="PF02631">
    <property type="entry name" value="RecX_HTH2"/>
    <property type="match status" value="1"/>
</dbReference>
<protein>
    <recommendedName>
        <fullName evidence="3">Regulatory protein RecX</fullName>
    </recommendedName>
</protein>
<comment type="subcellular location">
    <subcellularLocation>
        <location evidence="1">Cytoplasm</location>
    </subcellularLocation>
</comment>
<dbReference type="GO" id="GO:0006282">
    <property type="term" value="P:regulation of DNA repair"/>
    <property type="evidence" value="ECO:0007669"/>
    <property type="project" value="InterPro"/>
</dbReference>
<dbReference type="AlphaFoldDB" id="A0A5P2G7X0"/>
<evidence type="ECO:0000259" key="5">
    <source>
        <dbReference type="Pfam" id="PF02631"/>
    </source>
</evidence>
<evidence type="ECO:0000259" key="6">
    <source>
        <dbReference type="Pfam" id="PF21981"/>
    </source>
</evidence>
<name>A0A5P2G7X0_9BACT</name>
<keyword evidence="4" id="KW-0963">Cytoplasm</keyword>
<dbReference type="PANTHER" id="PTHR33602:SF1">
    <property type="entry name" value="REGULATORY PROTEIN RECX FAMILY PROTEIN"/>
    <property type="match status" value="1"/>
</dbReference>
<evidence type="ECO:0000256" key="2">
    <source>
        <dbReference type="ARBA" id="ARBA00009695"/>
    </source>
</evidence>
<dbReference type="InterPro" id="IPR053926">
    <property type="entry name" value="RecX_HTH_1st"/>
</dbReference>
<accession>A0A5P2G7X0</accession>
<evidence type="ECO:0000256" key="4">
    <source>
        <dbReference type="ARBA" id="ARBA00022490"/>
    </source>
</evidence>
<dbReference type="Pfam" id="PF21981">
    <property type="entry name" value="RecX_HTH3"/>
    <property type="match status" value="1"/>
</dbReference>
<evidence type="ECO:0000259" key="7">
    <source>
        <dbReference type="Pfam" id="PF21982"/>
    </source>
</evidence>
<proteinExistence type="inferred from homology"/>
<feature type="domain" description="RecX second three-helical" evidence="5">
    <location>
        <begin position="56"/>
        <end position="94"/>
    </location>
</feature>
<dbReference type="InterPro" id="IPR036388">
    <property type="entry name" value="WH-like_DNA-bd_sf"/>
</dbReference>
<evidence type="ECO:0000313" key="9">
    <source>
        <dbReference type="Proteomes" id="UP000292424"/>
    </source>
</evidence>
<keyword evidence="9" id="KW-1185">Reference proteome</keyword>
<dbReference type="OrthoDB" id="1523826at2"/>
<organism evidence="8 9">
    <name type="scientific">Rhizosphaericola mali</name>
    <dbReference type="NCBI Taxonomy" id="2545455"/>
    <lineage>
        <taxon>Bacteria</taxon>
        <taxon>Pseudomonadati</taxon>
        <taxon>Bacteroidota</taxon>
        <taxon>Chitinophagia</taxon>
        <taxon>Chitinophagales</taxon>
        <taxon>Chitinophagaceae</taxon>
        <taxon>Rhizosphaericola</taxon>
    </lineage>
</organism>
<comment type="similarity">
    <text evidence="2">Belongs to the RecX family.</text>
</comment>
<sequence>MQNRLTPALAFEKIKYFCAYQERSHHEVKDKLYKYGIYSDDIDQIIATLIEENYLNEERFATSYVRGKFKMKHWGKIKITQGLKVKRISSYNIKIGLLEIEEDEYLDVAYKLTEGKWLQLKDEQYINRQAKVIRYMLQKGFELHLITDCIKRIRE</sequence>
<dbReference type="PANTHER" id="PTHR33602">
    <property type="entry name" value="REGULATORY PROTEIN RECX FAMILY PROTEIN"/>
    <property type="match status" value="1"/>
</dbReference>
<feature type="domain" description="RecX first three-helical" evidence="7">
    <location>
        <begin position="11"/>
        <end position="48"/>
    </location>
</feature>
<dbReference type="InterPro" id="IPR003783">
    <property type="entry name" value="Regulatory_RecX"/>
</dbReference>
<reference evidence="8 9" key="1">
    <citation type="submission" date="2019-09" db="EMBL/GenBank/DDBJ databases">
        <title>Complete genome sequence of Arachidicoccus sp. B3-10 isolated from apple orchard soil.</title>
        <authorList>
            <person name="Kim H.S."/>
            <person name="Han K.-I."/>
            <person name="Suh M.K."/>
            <person name="Lee K.C."/>
            <person name="Eom M.K."/>
            <person name="Kim J.-S."/>
            <person name="Kang S.W."/>
            <person name="Sin Y."/>
            <person name="Lee J.-S."/>
        </authorList>
    </citation>
    <scope>NUCLEOTIDE SEQUENCE [LARGE SCALE GENOMIC DNA]</scope>
    <source>
        <strain evidence="8 9">B3-10</strain>
    </source>
</reference>
<dbReference type="KEGG" id="arac:E0W69_017545"/>
<dbReference type="Proteomes" id="UP000292424">
    <property type="component" value="Chromosome"/>
</dbReference>
<dbReference type="GO" id="GO:0005737">
    <property type="term" value="C:cytoplasm"/>
    <property type="evidence" value="ECO:0007669"/>
    <property type="project" value="UniProtKB-SubCell"/>
</dbReference>
<dbReference type="InterPro" id="IPR053925">
    <property type="entry name" value="RecX_HTH_3rd"/>
</dbReference>
<dbReference type="Pfam" id="PF21982">
    <property type="entry name" value="RecX_HTH1"/>
    <property type="match status" value="1"/>
</dbReference>
<evidence type="ECO:0000313" key="8">
    <source>
        <dbReference type="EMBL" id="QES90379.1"/>
    </source>
</evidence>
<feature type="domain" description="RecX third three-helical" evidence="6">
    <location>
        <begin position="103"/>
        <end position="149"/>
    </location>
</feature>